<dbReference type="Pfam" id="PF13730">
    <property type="entry name" value="HTH_36"/>
    <property type="match status" value="1"/>
</dbReference>
<feature type="compositionally biased region" description="Basic and acidic residues" evidence="1">
    <location>
        <begin position="141"/>
        <end position="158"/>
    </location>
</feature>
<dbReference type="InterPro" id="IPR036388">
    <property type="entry name" value="WH-like_DNA-bd_sf"/>
</dbReference>
<evidence type="ECO:0000256" key="1">
    <source>
        <dbReference type="SAM" id="MobiDB-lite"/>
    </source>
</evidence>
<dbReference type="EMBL" id="SMFP01000004">
    <property type="protein sequence ID" value="TDE39135.1"/>
    <property type="molecule type" value="Genomic_DNA"/>
</dbReference>
<organism evidence="2 3">
    <name type="scientific">Antarcticimicrobium sediminis</name>
    <dbReference type="NCBI Taxonomy" id="2546227"/>
    <lineage>
        <taxon>Bacteria</taxon>
        <taxon>Pseudomonadati</taxon>
        <taxon>Pseudomonadota</taxon>
        <taxon>Alphaproteobacteria</taxon>
        <taxon>Rhodobacterales</taxon>
        <taxon>Paracoccaceae</taxon>
        <taxon>Antarcticimicrobium</taxon>
    </lineage>
</organism>
<sequence>MPGETQKVVLIRDRKKANANDERTLSRKWGKTTMGLGYTVIPSALLRGQARLGIGPTELAVLLHLMDHWWRPEDMPWPSKKTIVERLGVSTKTVQRAIVGLEQAQLLHRNERYHKTGGRTSNEYDLRPLVELLKPIVADMEKADKESKATKRAAERPGLRKRQSAS</sequence>
<accession>A0A4R5EW00</accession>
<evidence type="ECO:0000313" key="2">
    <source>
        <dbReference type="EMBL" id="TDE39135.1"/>
    </source>
</evidence>
<protein>
    <submittedName>
        <fullName evidence="2">Helix-turn-helix domain-containing protein</fullName>
    </submittedName>
</protein>
<reference evidence="2 3" key="1">
    <citation type="submission" date="2019-03" db="EMBL/GenBank/DDBJ databases">
        <authorList>
            <person name="Zhang S."/>
        </authorList>
    </citation>
    <scope>NUCLEOTIDE SEQUENCE [LARGE SCALE GENOMIC DNA]</scope>
    <source>
        <strain evidence="2 3">S4J41</strain>
    </source>
</reference>
<dbReference type="OrthoDB" id="7351634at2"/>
<evidence type="ECO:0000313" key="3">
    <source>
        <dbReference type="Proteomes" id="UP000294662"/>
    </source>
</evidence>
<proteinExistence type="predicted"/>
<dbReference type="AlphaFoldDB" id="A0A4R5EW00"/>
<dbReference type="Gene3D" id="1.10.10.10">
    <property type="entry name" value="Winged helix-like DNA-binding domain superfamily/Winged helix DNA-binding domain"/>
    <property type="match status" value="1"/>
</dbReference>
<dbReference type="Proteomes" id="UP000294662">
    <property type="component" value="Unassembled WGS sequence"/>
</dbReference>
<comment type="caution">
    <text evidence="2">The sequence shown here is derived from an EMBL/GenBank/DDBJ whole genome shotgun (WGS) entry which is preliminary data.</text>
</comment>
<keyword evidence="3" id="KW-1185">Reference proteome</keyword>
<feature type="region of interest" description="Disordered" evidence="1">
    <location>
        <begin position="141"/>
        <end position="166"/>
    </location>
</feature>
<dbReference type="InterPro" id="IPR036390">
    <property type="entry name" value="WH_DNA-bd_sf"/>
</dbReference>
<gene>
    <name evidence="2" type="ORF">E1B25_07935</name>
</gene>
<dbReference type="SUPFAM" id="SSF46785">
    <property type="entry name" value="Winged helix' DNA-binding domain"/>
    <property type="match status" value="1"/>
</dbReference>
<name>A0A4R5EW00_9RHOB</name>